<dbReference type="GO" id="GO:0004605">
    <property type="term" value="F:phosphatidate cytidylyltransferase activity"/>
    <property type="evidence" value="ECO:0007669"/>
    <property type="project" value="UniProtKB-EC"/>
</dbReference>
<evidence type="ECO:0000256" key="2">
    <source>
        <dbReference type="ARBA" id="ARBA00010185"/>
    </source>
</evidence>
<protein>
    <submittedName>
        <fullName evidence="14">Phosphatidate cytidylyltransferase</fullName>
        <ecNumber evidence="14">2.7.7.41</ecNumber>
    </submittedName>
</protein>
<accession>A0A3B1AER8</accession>
<dbReference type="EC" id="2.7.7.41" evidence="14"/>
<dbReference type="GO" id="GO:0005886">
    <property type="term" value="C:plasma membrane"/>
    <property type="evidence" value="ECO:0007669"/>
    <property type="project" value="UniProtKB-SubCell"/>
</dbReference>
<keyword evidence="9" id="KW-0443">Lipid metabolism</keyword>
<keyword evidence="5 14" id="KW-0808">Transferase</keyword>
<feature type="transmembrane region" description="Helical" evidence="13">
    <location>
        <begin position="117"/>
        <end position="140"/>
    </location>
</feature>
<name>A0A3B1AER8_9ZZZZ</name>
<evidence type="ECO:0000256" key="6">
    <source>
        <dbReference type="ARBA" id="ARBA00022692"/>
    </source>
</evidence>
<comment type="subcellular location">
    <subcellularLocation>
        <location evidence="1">Cell membrane</location>
        <topology evidence="1">Multi-pass membrane protein</topology>
    </subcellularLocation>
</comment>
<dbReference type="EMBL" id="UOFV01000304">
    <property type="protein sequence ID" value="VAX02302.1"/>
    <property type="molecule type" value="Genomic_DNA"/>
</dbReference>
<dbReference type="PANTHER" id="PTHR46382:SF1">
    <property type="entry name" value="PHOSPHATIDATE CYTIDYLYLTRANSFERASE"/>
    <property type="match status" value="1"/>
</dbReference>
<dbReference type="InterPro" id="IPR000374">
    <property type="entry name" value="PC_trans"/>
</dbReference>
<dbReference type="Pfam" id="PF01148">
    <property type="entry name" value="CTP_transf_1"/>
    <property type="match status" value="1"/>
</dbReference>
<gene>
    <name evidence="14" type="ORF">MNBD_GAMMA19-581</name>
</gene>
<evidence type="ECO:0000256" key="9">
    <source>
        <dbReference type="ARBA" id="ARBA00023098"/>
    </source>
</evidence>
<proteinExistence type="inferred from homology"/>
<keyword evidence="8 13" id="KW-1133">Transmembrane helix</keyword>
<evidence type="ECO:0000256" key="3">
    <source>
        <dbReference type="ARBA" id="ARBA00022475"/>
    </source>
</evidence>
<keyword evidence="6 13" id="KW-0812">Transmembrane</keyword>
<feature type="transmembrane region" description="Helical" evidence="13">
    <location>
        <begin position="211"/>
        <end position="229"/>
    </location>
</feature>
<feature type="transmembrane region" description="Helical" evidence="13">
    <location>
        <begin position="85"/>
        <end position="105"/>
    </location>
</feature>
<feature type="transmembrane region" description="Helical" evidence="13">
    <location>
        <begin position="146"/>
        <end position="165"/>
    </location>
</feature>
<comment type="similarity">
    <text evidence="2">Belongs to the CDS family.</text>
</comment>
<evidence type="ECO:0000256" key="13">
    <source>
        <dbReference type="SAM" id="Phobius"/>
    </source>
</evidence>
<keyword evidence="11" id="KW-0594">Phospholipid biosynthesis</keyword>
<feature type="transmembrane region" description="Helical" evidence="13">
    <location>
        <begin position="6"/>
        <end position="35"/>
    </location>
</feature>
<dbReference type="PROSITE" id="PS01315">
    <property type="entry name" value="CDS"/>
    <property type="match status" value="1"/>
</dbReference>
<evidence type="ECO:0000256" key="7">
    <source>
        <dbReference type="ARBA" id="ARBA00022695"/>
    </source>
</evidence>
<evidence type="ECO:0000313" key="14">
    <source>
        <dbReference type="EMBL" id="VAX02302.1"/>
    </source>
</evidence>
<feature type="transmembrane region" description="Helical" evidence="13">
    <location>
        <begin position="186"/>
        <end position="205"/>
    </location>
</feature>
<organism evidence="14">
    <name type="scientific">hydrothermal vent metagenome</name>
    <dbReference type="NCBI Taxonomy" id="652676"/>
    <lineage>
        <taxon>unclassified sequences</taxon>
        <taxon>metagenomes</taxon>
        <taxon>ecological metagenomes</taxon>
    </lineage>
</organism>
<dbReference type="AlphaFoldDB" id="A0A3B1AER8"/>
<sequence>MLKQRLITAAILVPLVVWGILGLPTSYLSLVLALFIVQGAWEWTGFMQLKVIWQRVLYVAVVTLGLACIWFFQQDSFLAGANTDWLALPILSLFWWLLATVWVLSYPRTVQRWSSRAALMLIGLLILLPTWLAVVGLHASGEQGPLLVMYLLSLIWVADSGAYFGGRAWGKRKLAPAVSPGKTWEGVGSAMAISTLYAIAAAQVLGLPGNLWPVFVVLSLVTVVFSVLGDLTESMFKRHAGIKDSGTLLPGHGGVLDRIDSVTAAAPIFVVGLWLTGLTGTSLT</sequence>
<keyword evidence="3" id="KW-1003">Cell membrane</keyword>
<keyword evidence="7 14" id="KW-0548">Nucleotidyltransferase</keyword>
<keyword evidence="10 13" id="KW-0472">Membrane</keyword>
<evidence type="ECO:0000256" key="8">
    <source>
        <dbReference type="ARBA" id="ARBA00022989"/>
    </source>
</evidence>
<feature type="transmembrane region" description="Helical" evidence="13">
    <location>
        <begin position="56"/>
        <end position="73"/>
    </location>
</feature>
<evidence type="ECO:0000256" key="4">
    <source>
        <dbReference type="ARBA" id="ARBA00022516"/>
    </source>
</evidence>
<dbReference type="PANTHER" id="PTHR46382">
    <property type="entry name" value="PHOSPHATIDATE CYTIDYLYLTRANSFERASE"/>
    <property type="match status" value="1"/>
</dbReference>
<dbReference type="GO" id="GO:0016024">
    <property type="term" value="P:CDP-diacylglycerol biosynthetic process"/>
    <property type="evidence" value="ECO:0007669"/>
    <property type="project" value="TreeGrafter"/>
</dbReference>
<keyword evidence="12" id="KW-1208">Phospholipid metabolism</keyword>
<evidence type="ECO:0000256" key="1">
    <source>
        <dbReference type="ARBA" id="ARBA00004651"/>
    </source>
</evidence>
<reference evidence="14" key="1">
    <citation type="submission" date="2018-06" db="EMBL/GenBank/DDBJ databases">
        <authorList>
            <person name="Zhirakovskaya E."/>
        </authorList>
    </citation>
    <scope>NUCLEOTIDE SEQUENCE</scope>
</reference>
<evidence type="ECO:0000256" key="5">
    <source>
        <dbReference type="ARBA" id="ARBA00022679"/>
    </source>
</evidence>
<evidence type="ECO:0000256" key="10">
    <source>
        <dbReference type="ARBA" id="ARBA00023136"/>
    </source>
</evidence>
<evidence type="ECO:0000256" key="11">
    <source>
        <dbReference type="ARBA" id="ARBA00023209"/>
    </source>
</evidence>
<keyword evidence="4" id="KW-0444">Lipid biosynthesis</keyword>
<evidence type="ECO:0000256" key="12">
    <source>
        <dbReference type="ARBA" id="ARBA00023264"/>
    </source>
</evidence>